<dbReference type="Proteomes" id="UP001320209">
    <property type="component" value="Chromosome"/>
</dbReference>
<organism evidence="2 3">
    <name type="scientific">Candidatus Hydrogenosomobacter endosymbioticus</name>
    <dbReference type="NCBI Taxonomy" id="2558174"/>
    <lineage>
        <taxon>Bacteria</taxon>
        <taxon>Pseudomonadati</taxon>
        <taxon>Pseudomonadota</taxon>
        <taxon>Alphaproteobacteria</taxon>
        <taxon>Holosporales</taxon>
        <taxon>Holosporaceae</taxon>
        <taxon>Candidatus Hydrogenosomobacter</taxon>
    </lineage>
</organism>
<accession>A0ABN6L304</accession>
<keyword evidence="1" id="KW-0472">Membrane</keyword>
<reference evidence="2" key="1">
    <citation type="submission" date="2021-10" db="EMBL/GenBank/DDBJ databases">
        <title>Genome Sequence of The Candidatus Hydrogeosomobacter endosymbioticus, an Intracellular Bacterial Symbiont of the Anaerobic Ciliate GW7.</title>
        <authorList>
            <person name="Shiohama Y."/>
            <person name="Shinzato N."/>
        </authorList>
    </citation>
    <scope>NUCLEOTIDE SEQUENCE [LARGE SCALE GENOMIC DNA]</scope>
    <source>
        <strain evidence="2">200920</strain>
    </source>
</reference>
<name>A0ABN6L304_9PROT</name>
<evidence type="ECO:0000313" key="3">
    <source>
        <dbReference type="Proteomes" id="UP001320209"/>
    </source>
</evidence>
<keyword evidence="3" id="KW-1185">Reference proteome</keyword>
<proteinExistence type="predicted"/>
<keyword evidence="1" id="KW-1133">Transmembrane helix</keyword>
<sequence length="80" mass="9062">MLDLSFRSFIDLFDLSEFDVLLLFPVLTTDPAEARVDAYALAKSNETSSAFLKICVRVLVLFTLFSFLIKIYVYILSTIG</sequence>
<dbReference type="EMBL" id="AP025225">
    <property type="protein sequence ID" value="BDB96198.1"/>
    <property type="molecule type" value="Genomic_DNA"/>
</dbReference>
<evidence type="ECO:0000313" key="2">
    <source>
        <dbReference type="EMBL" id="BDB96198.1"/>
    </source>
</evidence>
<protein>
    <submittedName>
        <fullName evidence="2">Uncharacterized protein</fullName>
    </submittedName>
</protein>
<gene>
    <name evidence="2" type="ORF">HYD_3310</name>
</gene>
<feature type="transmembrane region" description="Helical" evidence="1">
    <location>
        <begin position="54"/>
        <end position="75"/>
    </location>
</feature>
<keyword evidence="1" id="KW-0812">Transmembrane</keyword>
<evidence type="ECO:0000256" key="1">
    <source>
        <dbReference type="SAM" id="Phobius"/>
    </source>
</evidence>